<dbReference type="GO" id="GO:0003676">
    <property type="term" value="F:nucleic acid binding"/>
    <property type="evidence" value="ECO:0007669"/>
    <property type="project" value="InterPro"/>
</dbReference>
<organism evidence="2 4">
    <name type="scientific">Cucumis melo var. makuwa</name>
    <name type="common">Oriental melon</name>
    <dbReference type="NCBI Taxonomy" id="1194695"/>
    <lineage>
        <taxon>Eukaryota</taxon>
        <taxon>Viridiplantae</taxon>
        <taxon>Streptophyta</taxon>
        <taxon>Embryophyta</taxon>
        <taxon>Tracheophyta</taxon>
        <taxon>Spermatophyta</taxon>
        <taxon>Magnoliopsida</taxon>
        <taxon>eudicotyledons</taxon>
        <taxon>Gunneridae</taxon>
        <taxon>Pentapetalae</taxon>
        <taxon>rosids</taxon>
        <taxon>fabids</taxon>
        <taxon>Cucurbitales</taxon>
        <taxon>Cucurbitaceae</taxon>
        <taxon>Benincaseae</taxon>
        <taxon>Cucumis</taxon>
    </lineage>
</organism>
<dbReference type="EMBL" id="SSTD01011273">
    <property type="protein sequence ID" value="TYK09881.1"/>
    <property type="molecule type" value="Genomic_DNA"/>
</dbReference>
<dbReference type="STRING" id="1194695.A0A5A7UZG1"/>
<dbReference type="PANTHER" id="PTHR35046:SF26">
    <property type="entry name" value="RNA-DIRECTED DNA POLYMERASE"/>
    <property type="match status" value="1"/>
</dbReference>
<dbReference type="InterPro" id="IPR012337">
    <property type="entry name" value="RNaseH-like_sf"/>
</dbReference>
<dbReference type="PROSITE" id="PS50994">
    <property type="entry name" value="INTEGRASE"/>
    <property type="match status" value="1"/>
</dbReference>
<dbReference type="InterPro" id="IPR001584">
    <property type="entry name" value="Integrase_cat-core"/>
</dbReference>
<dbReference type="Proteomes" id="UP000321393">
    <property type="component" value="Unassembled WGS sequence"/>
</dbReference>
<feature type="domain" description="Integrase catalytic" evidence="1">
    <location>
        <begin position="1"/>
        <end position="113"/>
    </location>
</feature>
<evidence type="ECO:0000313" key="5">
    <source>
        <dbReference type="Proteomes" id="UP000321947"/>
    </source>
</evidence>
<evidence type="ECO:0000313" key="3">
    <source>
        <dbReference type="EMBL" id="TYK09881.1"/>
    </source>
</evidence>
<name>A0A5A7UZG1_CUCMM</name>
<dbReference type="Proteomes" id="UP000321947">
    <property type="component" value="Unassembled WGS sequence"/>
</dbReference>
<dbReference type="InterPro" id="IPR036397">
    <property type="entry name" value="RNaseH_sf"/>
</dbReference>
<evidence type="ECO:0000313" key="4">
    <source>
        <dbReference type="Proteomes" id="UP000321393"/>
    </source>
</evidence>
<protein>
    <submittedName>
        <fullName evidence="2">Transposon Tf2-1 polyprotein isoform X1</fullName>
    </submittedName>
</protein>
<dbReference type="Gene3D" id="3.30.420.10">
    <property type="entry name" value="Ribonuclease H-like superfamily/Ribonuclease H"/>
    <property type="match status" value="1"/>
</dbReference>
<dbReference type="EMBL" id="SSTE01005050">
    <property type="protein sequence ID" value="KAA0061302.1"/>
    <property type="molecule type" value="Genomic_DNA"/>
</dbReference>
<dbReference type="PANTHER" id="PTHR35046">
    <property type="entry name" value="ZINC KNUCKLE (CCHC-TYPE) FAMILY PROTEIN"/>
    <property type="match status" value="1"/>
</dbReference>
<dbReference type="AlphaFoldDB" id="A0A5A7UZG1"/>
<evidence type="ECO:0000313" key="2">
    <source>
        <dbReference type="EMBL" id="KAA0061302.1"/>
    </source>
</evidence>
<accession>A0A5A7UZG1</accession>
<dbReference type="OrthoDB" id="166633at2759"/>
<sequence>MDLIEGLPKSASYEVILVVVDQLSKYAYFLTLKHPFDAKTVADLFTKEIVRLHGFPQSIVSDKDEIFLSHFWNELFRLAGTKLNRSTAYHPQTDGQTEVVNRSLEVYLHLLLW</sequence>
<gene>
    <name evidence="3" type="ORF">E5676_scaffold39G00530</name>
    <name evidence="2" type="ORF">E6C27_scaffold455G001480</name>
</gene>
<proteinExistence type="predicted"/>
<dbReference type="GO" id="GO:0015074">
    <property type="term" value="P:DNA integration"/>
    <property type="evidence" value="ECO:0007669"/>
    <property type="project" value="InterPro"/>
</dbReference>
<dbReference type="SUPFAM" id="SSF53098">
    <property type="entry name" value="Ribonuclease H-like"/>
    <property type="match status" value="1"/>
</dbReference>
<comment type="caution">
    <text evidence="2">The sequence shown here is derived from an EMBL/GenBank/DDBJ whole genome shotgun (WGS) entry which is preliminary data.</text>
</comment>
<reference evidence="4 5" key="1">
    <citation type="submission" date="2019-08" db="EMBL/GenBank/DDBJ databases">
        <title>Draft genome sequences of two oriental melons (Cucumis melo L. var makuwa).</title>
        <authorList>
            <person name="Kwon S.-Y."/>
        </authorList>
    </citation>
    <scope>NUCLEOTIDE SEQUENCE [LARGE SCALE GENOMIC DNA]</scope>
    <source>
        <strain evidence="5">cv. Chang Bougi</strain>
        <strain evidence="4">cv. SW 3</strain>
        <tissue evidence="2">Leaf</tissue>
    </source>
</reference>
<evidence type="ECO:0000259" key="1">
    <source>
        <dbReference type="PROSITE" id="PS50994"/>
    </source>
</evidence>